<evidence type="ECO:0000313" key="2">
    <source>
        <dbReference type="EMBL" id="ADK86409.1"/>
    </source>
</evidence>
<accession>E1QLH4</accession>
<sequence>MKRILILLMITCLLPACAPGPGGGPPGRGEGGGPSLEQRVDRRVSLLASRLHLSQEQAAQLRPIIEADMRQRQALREQYQDLPLHERTKKLSPRLDALTERTEAQLAQVLGPEGMRSYHELMSQLEDGRMPRRPPRYY</sequence>
<keyword evidence="3" id="KW-1185">Reference proteome</keyword>
<organism evidence="2 3">
    <name type="scientific">Desulfarculus baarsii (strain ATCC 33931 / DSM 2075 / LMG 7858 / VKM B-1802 / 2st14)</name>
    <dbReference type="NCBI Taxonomy" id="644282"/>
    <lineage>
        <taxon>Bacteria</taxon>
        <taxon>Pseudomonadati</taxon>
        <taxon>Thermodesulfobacteriota</taxon>
        <taxon>Desulfarculia</taxon>
        <taxon>Desulfarculales</taxon>
        <taxon>Desulfarculaceae</taxon>
        <taxon>Desulfarculus</taxon>
    </lineage>
</organism>
<evidence type="ECO:0008006" key="4">
    <source>
        <dbReference type="Google" id="ProtNLM"/>
    </source>
</evidence>
<dbReference type="Proteomes" id="UP000009047">
    <property type="component" value="Chromosome"/>
</dbReference>
<dbReference type="AlphaFoldDB" id="E1QLH4"/>
<feature type="signal peptide" evidence="1">
    <location>
        <begin position="1"/>
        <end position="18"/>
    </location>
</feature>
<name>E1QLH4_DESB2</name>
<dbReference type="HOGENOM" id="CLU_1851913_0_0_7"/>
<dbReference type="RefSeq" id="WP_013259846.1">
    <property type="nucleotide sequence ID" value="NC_014365.1"/>
</dbReference>
<dbReference type="STRING" id="644282.Deba_3056"/>
<keyword evidence="1" id="KW-0732">Signal</keyword>
<reference evidence="2 3" key="1">
    <citation type="journal article" date="2010" name="Stand. Genomic Sci.">
        <title>Complete genome sequence of Desulfarculus baarsii type strain (2st14).</title>
        <authorList>
            <person name="Sun H."/>
            <person name="Spring S."/>
            <person name="Lapidus A."/>
            <person name="Davenport K."/>
            <person name="Del Rio T.G."/>
            <person name="Tice H."/>
            <person name="Nolan M."/>
            <person name="Copeland A."/>
            <person name="Cheng J.F."/>
            <person name="Lucas S."/>
            <person name="Tapia R."/>
            <person name="Goodwin L."/>
            <person name="Pitluck S."/>
            <person name="Ivanova N."/>
            <person name="Pagani I."/>
            <person name="Mavromatis K."/>
            <person name="Ovchinnikova G."/>
            <person name="Pati A."/>
            <person name="Chen A."/>
            <person name="Palaniappan K."/>
            <person name="Hauser L."/>
            <person name="Chang Y.J."/>
            <person name="Jeffries C.D."/>
            <person name="Detter J.C."/>
            <person name="Han C."/>
            <person name="Rohde M."/>
            <person name="Brambilla E."/>
            <person name="Goker M."/>
            <person name="Woyke T."/>
            <person name="Bristow J."/>
            <person name="Eisen J.A."/>
            <person name="Markowitz V."/>
            <person name="Hugenholtz P."/>
            <person name="Kyrpides N.C."/>
            <person name="Klenk H.P."/>
            <person name="Land M."/>
        </authorList>
    </citation>
    <scope>NUCLEOTIDE SEQUENCE [LARGE SCALE GENOMIC DNA]</scope>
    <source>
        <strain evidence="3">ATCC 33931 / DSM 2075 / LMG 7858 / VKM B-1802 / 2st14</strain>
    </source>
</reference>
<evidence type="ECO:0000313" key="3">
    <source>
        <dbReference type="Proteomes" id="UP000009047"/>
    </source>
</evidence>
<dbReference type="EMBL" id="CP002085">
    <property type="protein sequence ID" value="ADK86409.1"/>
    <property type="molecule type" value="Genomic_DNA"/>
</dbReference>
<proteinExistence type="predicted"/>
<dbReference type="KEGG" id="dbr:Deba_3056"/>
<gene>
    <name evidence="2" type="ordered locus">Deba_3056</name>
</gene>
<protein>
    <recommendedName>
        <fullName evidence="4">Lipoprotein</fullName>
    </recommendedName>
</protein>
<evidence type="ECO:0000256" key="1">
    <source>
        <dbReference type="SAM" id="SignalP"/>
    </source>
</evidence>
<feature type="chain" id="PRO_5003150444" description="Lipoprotein" evidence="1">
    <location>
        <begin position="19"/>
        <end position="138"/>
    </location>
</feature>